<evidence type="ECO:0000256" key="1">
    <source>
        <dbReference type="SAM" id="Phobius"/>
    </source>
</evidence>
<accession>A0A382T4L5</accession>
<name>A0A382T4L5_9ZZZZ</name>
<organism evidence="2">
    <name type="scientific">marine metagenome</name>
    <dbReference type="NCBI Taxonomy" id="408172"/>
    <lineage>
        <taxon>unclassified sequences</taxon>
        <taxon>metagenomes</taxon>
        <taxon>ecological metagenomes</taxon>
    </lineage>
</organism>
<feature type="non-terminal residue" evidence="2">
    <location>
        <position position="131"/>
    </location>
</feature>
<evidence type="ECO:0000313" key="2">
    <source>
        <dbReference type="EMBL" id="SVD16318.1"/>
    </source>
</evidence>
<keyword evidence="1" id="KW-0472">Membrane</keyword>
<sequence length="131" mass="14351">MKKNKINNISGLTLIEILIGVIISTLMMAAMYTTYSIVNNSYSKVVDRAAISRSGRDVVGMMMREIRLAGYKYFGDNLPYHAGDSAATLEESHAPIIITESESMQELRGAGVNALDTITDLESKISELESD</sequence>
<keyword evidence="1" id="KW-1133">Transmembrane helix</keyword>
<dbReference type="AlphaFoldDB" id="A0A382T4L5"/>
<feature type="transmembrane region" description="Helical" evidence="1">
    <location>
        <begin position="12"/>
        <end position="35"/>
    </location>
</feature>
<dbReference type="EMBL" id="UINC01133404">
    <property type="protein sequence ID" value="SVD16318.1"/>
    <property type="molecule type" value="Genomic_DNA"/>
</dbReference>
<evidence type="ECO:0008006" key="3">
    <source>
        <dbReference type="Google" id="ProtNLM"/>
    </source>
</evidence>
<gene>
    <name evidence="2" type="ORF">METZ01_LOCUS369172</name>
</gene>
<reference evidence="2" key="1">
    <citation type="submission" date="2018-05" db="EMBL/GenBank/DDBJ databases">
        <authorList>
            <person name="Lanie J.A."/>
            <person name="Ng W.-L."/>
            <person name="Kazmierczak K.M."/>
            <person name="Andrzejewski T.M."/>
            <person name="Davidsen T.M."/>
            <person name="Wayne K.J."/>
            <person name="Tettelin H."/>
            <person name="Glass J.I."/>
            <person name="Rusch D."/>
            <person name="Podicherti R."/>
            <person name="Tsui H.-C.T."/>
            <person name="Winkler M.E."/>
        </authorList>
    </citation>
    <scope>NUCLEOTIDE SEQUENCE</scope>
</reference>
<protein>
    <recommendedName>
        <fullName evidence="3">Prepilin-type N-terminal cleavage/methylation domain-containing protein</fullName>
    </recommendedName>
</protein>
<keyword evidence="1" id="KW-0812">Transmembrane</keyword>
<dbReference type="InterPro" id="IPR012902">
    <property type="entry name" value="N_methyl_site"/>
</dbReference>
<dbReference type="PROSITE" id="PS00409">
    <property type="entry name" value="PROKAR_NTER_METHYL"/>
    <property type="match status" value="1"/>
</dbReference>
<proteinExistence type="predicted"/>